<gene>
    <name evidence="1" type="ORF">ANE_LOCUS19361</name>
</gene>
<comment type="caution">
    <text evidence="1">The sequence shown here is derived from an EMBL/GenBank/DDBJ whole genome shotgun (WGS) entry which is preliminary data.</text>
</comment>
<name>A0A565C5S5_9BRAS</name>
<protein>
    <submittedName>
        <fullName evidence="1">Uncharacterized protein</fullName>
    </submittedName>
</protein>
<organism evidence="1 2">
    <name type="scientific">Arabis nemorensis</name>
    <dbReference type="NCBI Taxonomy" id="586526"/>
    <lineage>
        <taxon>Eukaryota</taxon>
        <taxon>Viridiplantae</taxon>
        <taxon>Streptophyta</taxon>
        <taxon>Embryophyta</taxon>
        <taxon>Tracheophyta</taxon>
        <taxon>Spermatophyta</taxon>
        <taxon>Magnoliopsida</taxon>
        <taxon>eudicotyledons</taxon>
        <taxon>Gunneridae</taxon>
        <taxon>Pentapetalae</taxon>
        <taxon>rosids</taxon>
        <taxon>malvids</taxon>
        <taxon>Brassicales</taxon>
        <taxon>Brassicaceae</taxon>
        <taxon>Arabideae</taxon>
        <taxon>Arabis</taxon>
    </lineage>
</organism>
<evidence type="ECO:0000313" key="1">
    <source>
        <dbReference type="EMBL" id="VVB08917.1"/>
    </source>
</evidence>
<accession>A0A565C5S5</accession>
<reference evidence="1" key="1">
    <citation type="submission" date="2019-07" db="EMBL/GenBank/DDBJ databases">
        <authorList>
            <person name="Dittberner H."/>
        </authorList>
    </citation>
    <scope>NUCLEOTIDE SEQUENCE [LARGE SCALE GENOMIC DNA]</scope>
</reference>
<sequence length="132" mass="14882">MDMPNVYLAIGIGPDESTISKCTICKADEVEEKPNRGCGHGCLMHVSMHLTHQVMAREAVVLNCVGAPECPIKHPCTILGPTVLDAYESTITKSFMTDKKILECRSTNYSILFMPQNYNGKIRIYIYIWKIW</sequence>
<dbReference type="EMBL" id="CABITT030000006">
    <property type="protein sequence ID" value="VVB08917.1"/>
    <property type="molecule type" value="Genomic_DNA"/>
</dbReference>
<keyword evidence="2" id="KW-1185">Reference proteome</keyword>
<dbReference type="Proteomes" id="UP000489600">
    <property type="component" value="Unassembled WGS sequence"/>
</dbReference>
<dbReference type="AlphaFoldDB" id="A0A565C5S5"/>
<evidence type="ECO:0000313" key="2">
    <source>
        <dbReference type="Proteomes" id="UP000489600"/>
    </source>
</evidence>
<proteinExistence type="predicted"/>